<dbReference type="AlphaFoldDB" id="A6NQ64"/>
<dbReference type="EMBL" id="AAXG02000004">
    <property type="protein sequence ID" value="EDN01670.1"/>
    <property type="molecule type" value="Genomic_DNA"/>
</dbReference>
<gene>
    <name evidence="1" type="ORF">BACCAP_00335</name>
</gene>
<sequence length="41" mass="4745">MHQRKVQGFCALSFKTLALEQSQMGLKTFVFKSFGFVQYVL</sequence>
<accession>A6NQ64</accession>
<comment type="caution">
    <text evidence="1">The sequence shown here is derived from an EMBL/GenBank/DDBJ whole genome shotgun (WGS) entry which is preliminary data.</text>
</comment>
<proteinExistence type="predicted"/>
<evidence type="ECO:0000313" key="1">
    <source>
        <dbReference type="EMBL" id="EDN01670.1"/>
    </source>
</evidence>
<keyword evidence="2" id="KW-1185">Reference proteome</keyword>
<name>A6NQ64_9FIRM</name>
<protein>
    <submittedName>
        <fullName evidence="1">Uncharacterized protein</fullName>
    </submittedName>
</protein>
<reference evidence="1 2" key="2">
    <citation type="submission" date="2007-06" db="EMBL/GenBank/DDBJ databases">
        <title>Draft genome sequence of Pseudoflavonifractor capillosus ATCC 29799.</title>
        <authorList>
            <person name="Sudarsanam P."/>
            <person name="Ley R."/>
            <person name="Guruge J."/>
            <person name="Turnbaugh P.J."/>
            <person name="Mahowald M."/>
            <person name="Liep D."/>
            <person name="Gordon J."/>
        </authorList>
    </citation>
    <scope>NUCLEOTIDE SEQUENCE [LARGE SCALE GENOMIC DNA]</scope>
    <source>
        <strain evidence="1 2">ATCC 29799</strain>
    </source>
</reference>
<dbReference type="Proteomes" id="UP000003639">
    <property type="component" value="Unassembled WGS sequence"/>
</dbReference>
<reference evidence="1 2" key="1">
    <citation type="submission" date="2007-04" db="EMBL/GenBank/DDBJ databases">
        <authorList>
            <person name="Fulton L."/>
            <person name="Clifton S."/>
            <person name="Fulton B."/>
            <person name="Xu J."/>
            <person name="Minx P."/>
            <person name="Pepin K.H."/>
            <person name="Johnson M."/>
            <person name="Thiruvilangam P."/>
            <person name="Bhonagiri V."/>
            <person name="Nash W.E."/>
            <person name="Mardis E.R."/>
            <person name="Wilson R.K."/>
        </authorList>
    </citation>
    <scope>NUCLEOTIDE SEQUENCE [LARGE SCALE GENOMIC DNA]</scope>
    <source>
        <strain evidence="1 2">ATCC 29799</strain>
    </source>
</reference>
<evidence type="ECO:0000313" key="2">
    <source>
        <dbReference type="Proteomes" id="UP000003639"/>
    </source>
</evidence>
<organism evidence="1 2">
    <name type="scientific">Pseudoflavonifractor capillosus ATCC 29799</name>
    <dbReference type="NCBI Taxonomy" id="411467"/>
    <lineage>
        <taxon>Bacteria</taxon>
        <taxon>Bacillati</taxon>
        <taxon>Bacillota</taxon>
        <taxon>Clostridia</taxon>
        <taxon>Eubacteriales</taxon>
        <taxon>Oscillospiraceae</taxon>
        <taxon>Pseudoflavonifractor</taxon>
    </lineage>
</organism>